<name>A0A8X6UY13_TRICX</name>
<accession>A0A8X6UY13</accession>
<comment type="caution">
    <text evidence="1">The sequence shown here is derived from an EMBL/GenBank/DDBJ whole genome shotgun (WGS) entry which is preliminary data.</text>
</comment>
<protein>
    <submittedName>
        <fullName evidence="1">Uncharacterized protein</fullName>
    </submittedName>
</protein>
<dbReference type="EMBL" id="BMAU01021050">
    <property type="protein sequence ID" value="GFX88262.1"/>
    <property type="molecule type" value="Genomic_DNA"/>
</dbReference>
<dbReference type="AlphaFoldDB" id="A0A8X6UY13"/>
<dbReference type="Proteomes" id="UP000887159">
    <property type="component" value="Unassembled WGS sequence"/>
</dbReference>
<keyword evidence="2" id="KW-1185">Reference proteome</keyword>
<organism evidence="1 2">
    <name type="scientific">Trichonephila clavipes</name>
    <name type="common">Golden silk orbweaver</name>
    <name type="synonym">Nephila clavipes</name>
    <dbReference type="NCBI Taxonomy" id="2585209"/>
    <lineage>
        <taxon>Eukaryota</taxon>
        <taxon>Metazoa</taxon>
        <taxon>Ecdysozoa</taxon>
        <taxon>Arthropoda</taxon>
        <taxon>Chelicerata</taxon>
        <taxon>Arachnida</taxon>
        <taxon>Araneae</taxon>
        <taxon>Araneomorphae</taxon>
        <taxon>Entelegynae</taxon>
        <taxon>Araneoidea</taxon>
        <taxon>Nephilidae</taxon>
        <taxon>Trichonephila</taxon>
    </lineage>
</organism>
<sequence length="201" mass="22610">MCLVKEGINIAATNGWLIRRASRYDVISFKLTSYVLVPTIFITRVIHSVLTKDLQMRKVCLIIGSCILATYQATPFSLFPSCWPKSDSNAAPDSIQHRYVTSGLSFVPNNQNNLDKSLAWQAGREVVDFLLDERSVDTSAWRVTLPRQRPTGDCHGKEIPLDTSGDSFREDNNDDFCAVCKRSFWKIVCAGEQQTTEKDTP</sequence>
<proteinExistence type="predicted"/>
<evidence type="ECO:0000313" key="1">
    <source>
        <dbReference type="EMBL" id="GFX88262.1"/>
    </source>
</evidence>
<gene>
    <name evidence="1" type="ORF">TNCV_1066781</name>
</gene>
<reference evidence="1" key="1">
    <citation type="submission" date="2020-08" db="EMBL/GenBank/DDBJ databases">
        <title>Multicomponent nature underlies the extraordinary mechanical properties of spider dragline silk.</title>
        <authorList>
            <person name="Kono N."/>
            <person name="Nakamura H."/>
            <person name="Mori M."/>
            <person name="Yoshida Y."/>
            <person name="Ohtoshi R."/>
            <person name="Malay A.D."/>
            <person name="Moran D.A.P."/>
            <person name="Tomita M."/>
            <person name="Numata K."/>
            <person name="Arakawa K."/>
        </authorList>
    </citation>
    <scope>NUCLEOTIDE SEQUENCE</scope>
</reference>
<evidence type="ECO:0000313" key="2">
    <source>
        <dbReference type="Proteomes" id="UP000887159"/>
    </source>
</evidence>